<evidence type="ECO:0000313" key="5">
    <source>
        <dbReference type="Proteomes" id="UP000249081"/>
    </source>
</evidence>
<dbReference type="HAMAP" id="MF_00528">
    <property type="entry name" value="Maf"/>
    <property type="match status" value="1"/>
</dbReference>
<dbReference type="GO" id="GO:0047429">
    <property type="term" value="F:nucleoside triphosphate diphosphatase activity"/>
    <property type="evidence" value="ECO:0007669"/>
    <property type="project" value="UniProtKB-EC"/>
</dbReference>
<proteinExistence type="inferred from homology"/>
<dbReference type="SUPFAM" id="SSF52972">
    <property type="entry name" value="ITPase-like"/>
    <property type="match status" value="1"/>
</dbReference>
<name>A0A2W4VS88_9CYAN</name>
<feature type="active site" description="Proton acceptor" evidence="3">
    <location>
        <position position="74"/>
    </location>
</feature>
<comment type="subcellular location">
    <subcellularLocation>
        <location evidence="3">Cytoplasm</location>
    </subcellularLocation>
</comment>
<dbReference type="Gene3D" id="3.90.950.10">
    <property type="match status" value="1"/>
</dbReference>
<keyword evidence="3" id="KW-0963">Cytoplasm</keyword>
<dbReference type="Pfam" id="PF02545">
    <property type="entry name" value="Maf"/>
    <property type="match status" value="1"/>
</dbReference>
<evidence type="ECO:0000256" key="2">
    <source>
        <dbReference type="ARBA" id="ARBA00022801"/>
    </source>
</evidence>
<dbReference type="EC" id="3.6.1.9" evidence="3"/>
<comment type="catalytic activity">
    <reaction evidence="3">
        <text>a 2'-deoxyribonucleoside 5'-triphosphate + H2O = a 2'-deoxyribonucleoside 5'-phosphate + diphosphate + H(+)</text>
        <dbReference type="Rhea" id="RHEA:44644"/>
        <dbReference type="ChEBI" id="CHEBI:15377"/>
        <dbReference type="ChEBI" id="CHEBI:15378"/>
        <dbReference type="ChEBI" id="CHEBI:33019"/>
        <dbReference type="ChEBI" id="CHEBI:61560"/>
        <dbReference type="ChEBI" id="CHEBI:65317"/>
        <dbReference type="EC" id="3.6.1.9"/>
    </reaction>
</comment>
<evidence type="ECO:0000256" key="1">
    <source>
        <dbReference type="ARBA" id="ARBA00001968"/>
    </source>
</evidence>
<dbReference type="PIRSF" id="PIRSF006305">
    <property type="entry name" value="Maf"/>
    <property type="match status" value="1"/>
</dbReference>
<dbReference type="InterPro" id="IPR029001">
    <property type="entry name" value="ITPase-like_fam"/>
</dbReference>
<comment type="caution">
    <text evidence="3">Lacks conserved residue(s) required for the propagation of feature annotation.</text>
</comment>
<sequence length="198" mass="21182">MPTSPRPQFVLASASKARRVLLVGAGIQPFVYPSNFDEDQVKVTDPPSYVATLARCKAEVVAPQFPSALVLGCDSVMAFGNQIYGKPANKADAIARWQKMRGQVGEIHTGHALIAPGGRTLVHSAVTRVYFADIDNATIAAYVSTGEPLDCAGAFSSDGKGALMIEKIEGCHSNVIGLSLPLLRSMLEELGYRATEFW</sequence>
<dbReference type="Proteomes" id="UP000249081">
    <property type="component" value="Unassembled WGS sequence"/>
</dbReference>
<dbReference type="AlphaFoldDB" id="A0A2W4VS88"/>
<comment type="similarity">
    <text evidence="3">Belongs to the Maf family.</text>
</comment>
<comment type="catalytic activity">
    <reaction evidence="3">
        <text>a ribonucleoside 5'-triphosphate + H2O = a ribonucleoside 5'-phosphate + diphosphate + H(+)</text>
        <dbReference type="Rhea" id="RHEA:23996"/>
        <dbReference type="ChEBI" id="CHEBI:15377"/>
        <dbReference type="ChEBI" id="CHEBI:15378"/>
        <dbReference type="ChEBI" id="CHEBI:33019"/>
        <dbReference type="ChEBI" id="CHEBI:58043"/>
        <dbReference type="ChEBI" id="CHEBI:61557"/>
        <dbReference type="EC" id="3.6.1.9"/>
    </reaction>
</comment>
<dbReference type="InterPro" id="IPR003697">
    <property type="entry name" value="Maf-like"/>
</dbReference>
<accession>A0A2W4VS88</accession>
<dbReference type="NCBIfam" id="TIGR00172">
    <property type="entry name" value="maf"/>
    <property type="match status" value="1"/>
</dbReference>
<dbReference type="EMBL" id="QBMN01000213">
    <property type="protein sequence ID" value="PZO34267.1"/>
    <property type="molecule type" value="Genomic_DNA"/>
</dbReference>
<keyword evidence="3" id="KW-0546">Nucleotide metabolism</keyword>
<dbReference type="CDD" id="cd00555">
    <property type="entry name" value="Maf"/>
    <property type="match status" value="1"/>
</dbReference>
<keyword evidence="2 3" id="KW-0378">Hydrolase</keyword>
<dbReference type="GO" id="GO:0009117">
    <property type="term" value="P:nucleotide metabolic process"/>
    <property type="evidence" value="ECO:0007669"/>
    <property type="project" value="UniProtKB-KW"/>
</dbReference>
<reference evidence="4 5" key="2">
    <citation type="submission" date="2018-06" db="EMBL/GenBank/DDBJ databases">
        <title>Metagenomic assembly of (sub)arctic Cyanobacteria and their associated microbiome from non-axenic cultures.</title>
        <authorList>
            <person name="Baurain D."/>
        </authorList>
    </citation>
    <scope>NUCLEOTIDE SEQUENCE [LARGE SCALE GENOMIC DNA]</scope>
    <source>
        <strain evidence="4">ULC041bin1</strain>
    </source>
</reference>
<dbReference type="PANTHER" id="PTHR43213:SF5">
    <property type="entry name" value="BIFUNCTIONAL DTTP_UTP PYROPHOSPHATASE_METHYLTRANSFERASE PROTEIN-RELATED"/>
    <property type="match status" value="1"/>
</dbReference>
<reference evidence="5" key="1">
    <citation type="submission" date="2018-04" db="EMBL/GenBank/DDBJ databases">
        <authorList>
            <person name="Cornet L."/>
        </authorList>
    </citation>
    <scope>NUCLEOTIDE SEQUENCE [LARGE SCALE GENOMIC DNA]</scope>
</reference>
<evidence type="ECO:0000313" key="4">
    <source>
        <dbReference type="EMBL" id="PZO34267.1"/>
    </source>
</evidence>
<dbReference type="GO" id="GO:0005737">
    <property type="term" value="C:cytoplasm"/>
    <property type="evidence" value="ECO:0007669"/>
    <property type="project" value="UniProtKB-SubCell"/>
</dbReference>
<organism evidence="4 5">
    <name type="scientific">Shackletoniella antarctica</name>
    <dbReference type="NCBI Taxonomy" id="268115"/>
    <lineage>
        <taxon>Bacteria</taxon>
        <taxon>Bacillati</taxon>
        <taxon>Cyanobacteriota</taxon>
        <taxon>Cyanophyceae</taxon>
        <taxon>Oculatellales</taxon>
        <taxon>Oculatellaceae</taxon>
        <taxon>Shackletoniella</taxon>
    </lineage>
</organism>
<comment type="cofactor">
    <cofactor evidence="1 3">
        <name>a divalent metal cation</name>
        <dbReference type="ChEBI" id="CHEBI:60240"/>
    </cofactor>
</comment>
<comment type="function">
    <text evidence="3">Nucleoside triphosphate pyrophosphatase. May have a dual role in cell division arrest and in preventing the incorporation of modified nucleotides into cellular nucleic acids.</text>
</comment>
<protein>
    <recommendedName>
        <fullName evidence="3">Nucleoside triphosphate pyrophosphatase</fullName>
        <ecNumber evidence="3">3.6.1.9</ecNumber>
    </recommendedName>
    <alternativeName>
        <fullName evidence="3">Nucleotide pyrophosphatase</fullName>
        <shortName evidence="3">Nucleotide PPase</shortName>
    </alternativeName>
</protein>
<gene>
    <name evidence="4" type="ORF">DCF17_20665</name>
</gene>
<comment type="caution">
    <text evidence="4">The sequence shown here is derived from an EMBL/GenBank/DDBJ whole genome shotgun (WGS) entry which is preliminary data.</text>
</comment>
<dbReference type="PANTHER" id="PTHR43213">
    <property type="entry name" value="BIFUNCTIONAL DTTP/UTP PYROPHOSPHATASE/METHYLTRANSFERASE PROTEIN-RELATED"/>
    <property type="match status" value="1"/>
</dbReference>
<evidence type="ECO:0000256" key="3">
    <source>
        <dbReference type="HAMAP-Rule" id="MF_00528"/>
    </source>
</evidence>